<comment type="caution">
    <text evidence="2">The sequence shown here is derived from an EMBL/GenBank/DDBJ whole genome shotgun (WGS) entry which is preliminary data.</text>
</comment>
<keyword evidence="1" id="KW-0472">Membrane</keyword>
<feature type="transmembrane region" description="Helical" evidence="1">
    <location>
        <begin position="12"/>
        <end position="41"/>
    </location>
</feature>
<feature type="transmembrane region" description="Helical" evidence="1">
    <location>
        <begin position="104"/>
        <end position="124"/>
    </location>
</feature>
<dbReference type="AlphaFoldDB" id="A0AB74BMD4"/>
<keyword evidence="1" id="KW-1133">Transmembrane helix</keyword>
<dbReference type="Proteomes" id="UP000268636">
    <property type="component" value="Unassembled WGS sequence"/>
</dbReference>
<evidence type="ECO:0000256" key="1">
    <source>
        <dbReference type="SAM" id="Phobius"/>
    </source>
</evidence>
<keyword evidence="1" id="KW-0812">Transmembrane</keyword>
<evidence type="ECO:0000313" key="2">
    <source>
        <dbReference type="EMBL" id="RMT79396.1"/>
    </source>
</evidence>
<proteinExistence type="predicted"/>
<feature type="transmembrane region" description="Helical" evidence="1">
    <location>
        <begin position="48"/>
        <end position="67"/>
    </location>
</feature>
<dbReference type="EMBL" id="RBTN01000083">
    <property type="protein sequence ID" value="RMT79396.1"/>
    <property type="molecule type" value="Genomic_DNA"/>
</dbReference>
<organism evidence="2 3">
    <name type="scientific">Pseudomonas savastanoi pv. nerii</name>
    <dbReference type="NCBI Taxonomy" id="360921"/>
    <lineage>
        <taxon>Bacteria</taxon>
        <taxon>Pseudomonadati</taxon>
        <taxon>Pseudomonadota</taxon>
        <taxon>Gammaproteobacteria</taxon>
        <taxon>Pseudomonadales</taxon>
        <taxon>Pseudomonadaceae</taxon>
        <taxon>Pseudomonas</taxon>
    </lineage>
</organism>
<accession>A0AB74BMD4</accession>
<reference evidence="2 3" key="1">
    <citation type="submission" date="2018-08" db="EMBL/GenBank/DDBJ databases">
        <title>Recombination of ecologically and evolutionarily significant loci maintains genetic cohesion in the Pseudomonas syringae species complex.</title>
        <authorList>
            <person name="Dillon M."/>
            <person name="Thakur S."/>
            <person name="Almeida R.N.D."/>
            <person name="Weir B.S."/>
            <person name="Guttman D.S."/>
        </authorList>
    </citation>
    <scope>NUCLEOTIDE SEQUENCE [LARGE SCALE GENOMIC DNA]</scope>
    <source>
        <strain evidence="2 3">ICMP 13786</strain>
    </source>
</reference>
<gene>
    <name evidence="2" type="ORF">ALP42_03301</name>
</gene>
<sequence length="153" mass="16655">MPLALPLGLMFSLIFGVMICMLPAPFVVAAAIGLAAAATIIRRPVRGLVLFCLIGTFLPYSTIQIGVRTTVSEALIMLTWASYLLHAVFQERNTVPKMLSTEKLLVALMLFSAFPFLVGPLTVVRRRRRQRPDQLGSLAVQPVYPVSGTALAD</sequence>
<protein>
    <submittedName>
        <fullName evidence="2">Uncharacterized protein</fullName>
    </submittedName>
</protein>
<evidence type="ECO:0000313" key="3">
    <source>
        <dbReference type="Proteomes" id="UP000268636"/>
    </source>
</evidence>
<name>A0AB74BMD4_PSESS</name>